<evidence type="ECO:0000256" key="2">
    <source>
        <dbReference type="ARBA" id="ARBA00023163"/>
    </source>
</evidence>
<dbReference type="EMBL" id="LFYR01001352">
    <property type="protein sequence ID" value="KMZ62458.1"/>
    <property type="molecule type" value="Genomic_DNA"/>
</dbReference>
<name>A0A0K9P0E7_ZOSMR</name>
<comment type="caution">
    <text evidence="5">The sequence shown here is derived from an EMBL/GenBank/DDBJ whole genome shotgun (WGS) entry which is preliminary data.</text>
</comment>
<dbReference type="STRING" id="29655.A0A0K9P0E7"/>
<dbReference type="PANTHER" id="PTHR16088:SF3">
    <property type="entry name" value="GON-4-LIKE PROTEIN"/>
    <property type="match status" value="1"/>
</dbReference>
<dbReference type="OMA" id="CQQGGEN"/>
<dbReference type="OrthoDB" id="49309at2759"/>
<keyword evidence="1" id="KW-0805">Transcription regulation</keyword>
<sequence length="534" mass="60476">MIKSSRFEIFIRQKNRSSSKSPENPIKTVRHMKTSPLTVPEVGLISRGLKLFKNDLNSVWRYFVPYRDPSLLPRQWRIATGTQKSYRKSEALKEKRRAYEANRRKRKAGQQLAWEKEIDDSQNYTNNIYEDDEPYVHEAFLAEPESMGLKFVQTQTNQDVLPYQMHKFSGIKVVKLAPGLPPVNLPSSVRIISQSAFKNHCGVSSYNIVGGRDSKLLPSLYNNNKPGGSLRNSRSLENIYSDKNPEDCLQNPRSGLNRYSTEENCPDSEVHMHPLLFRASENVHQSHHKEICSVPALKTSNFPSGHQNGNTDLFYPTKHSKELLPSDTIDFHPLLQRMDNRTEVSVNDPEVNLASRSLQPYVAKCALTSYAINGVSSEPHTSFEHTGPSTASTSHYVDKNNLDSNIHLTPTNKRKTPNSSMKTFHSNGISLDDPLDGTMSIGGIQAQSPCREKHSEANVANLSSAHIVKSCNQVQKISKTYVGHSYKRMENVEDEHLTGIVMEQEELSDSDDENEHIEFEREEMEDSEGEQCND</sequence>
<dbReference type="AlphaFoldDB" id="A0A0K9P0E7"/>
<dbReference type="Proteomes" id="UP000036987">
    <property type="component" value="Unassembled WGS sequence"/>
</dbReference>
<dbReference type="InterPro" id="IPR052435">
    <property type="entry name" value="YY1-Transcr_Regul"/>
</dbReference>
<keyword evidence="3" id="KW-0539">Nucleus</keyword>
<feature type="compositionally biased region" description="Polar residues" evidence="4">
    <location>
        <begin position="251"/>
        <end position="263"/>
    </location>
</feature>
<gene>
    <name evidence="5" type="ORF">ZOSMA_460G00010</name>
</gene>
<proteinExistence type="predicted"/>
<evidence type="ECO:0000256" key="1">
    <source>
        <dbReference type="ARBA" id="ARBA00023015"/>
    </source>
</evidence>
<evidence type="ECO:0000313" key="6">
    <source>
        <dbReference type="Proteomes" id="UP000036987"/>
    </source>
</evidence>
<feature type="region of interest" description="Disordered" evidence="4">
    <location>
        <begin position="241"/>
        <end position="265"/>
    </location>
</feature>
<feature type="region of interest" description="Disordered" evidence="4">
    <location>
        <begin position="503"/>
        <end position="534"/>
    </location>
</feature>
<keyword evidence="6" id="KW-1185">Reference proteome</keyword>
<evidence type="ECO:0000256" key="4">
    <source>
        <dbReference type="SAM" id="MobiDB-lite"/>
    </source>
</evidence>
<evidence type="ECO:0000313" key="5">
    <source>
        <dbReference type="EMBL" id="KMZ62458.1"/>
    </source>
</evidence>
<dbReference type="PANTHER" id="PTHR16088">
    <property type="entry name" value="YY1 ASSOCIATED PROTEIN-RELATED"/>
    <property type="match status" value="1"/>
</dbReference>
<reference evidence="6" key="1">
    <citation type="journal article" date="2016" name="Nature">
        <title>The genome of the seagrass Zostera marina reveals angiosperm adaptation to the sea.</title>
        <authorList>
            <person name="Olsen J.L."/>
            <person name="Rouze P."/>
            <person name="Verhelst B."/>
            <person name="Lin Y.-C."/>
            <person name="Bayer T."/>
            <person name="Collen J."/>
            <person name="Dattolo E."/>
            <person name="De Paoli E."/>
            <person name="Dittami S."/>
            <person name="Maumus F."/>
            <person name="Michel G."/>
            <person name="Kersting A."/>
            <person name="Lauritano C."/>
            <person name="Lohaus R."/>
            <person name="Toepel M."/>
            <person name="Tonon T."/>
            <person name="Vanneste K."/>
            <person name="Amirebrahimi M."/>
            <person name="Brakel J."/>
            <person name="Bostroem C."/>
            <person name="Chovatia M."/>
            <person name="Grimwood J."/>
            <person name="Jenkins J.W."/>
            <person name="Jueterbock A."/>
            <person name="Mraz A."/>
            <person name="Stam W.T."/>
            <person name="Tice H."/>
            <person name="Bornberg-Bauer E."/>
            <person name="Green P.J."/>
            <person name="Pearson G.A."/>
            <person name="Procaccini G."/>
            <person name="Duarte C.M."/>
            <person name="Schmutz J."/>
            <person name="Reusch T.B.H."/>
            <person name="Van de Peer Y."/>
        </authorList>
    </citation>
    <scope>NUCLEOTIDE SEQUENCE [LARGE SCALE GENOMIC DNA]</scope>
    <source>
        <strain evidence="6">cv. Finnish</strain>
    </source>
</reference>
<organism evidence="5 6">
    <name type="scientific">Zostera marina</name>
    <name type="common">Eelgrass</name>
    <dbReference type="NCBI Taxonomy" id="29655"/>
    <lineage>
        <taxon>Eukaryota</taxon>
        <taxon>Viridiplantae</taxon>
        <taxon>Streptophyta</taxon>
        <taxon>Embryophyta</taxon>
        <taxon>Tracheophyta</taxon>
        <taxon>Spermatophyta</taxon>
        <taxon>Magnoliopsida</taxon>
        <taxon>Liliopsida</taxon>
        <taxon>Zosteraceae</taxon>
        <taxon>Zostera</taxon>
    </lineage>
</organism>
<protein>
    <submittedName>
        <fullName evidence="5">Uncharacterized protein</fullName>
    </submittedName>
</protein>
<keyword evidence="2" id="KW-0804">Transcription</keyword>
<feature type="region of interest" description="Disordered" evidence="4">
    <location>
        <begin position="379"/>
        <end position="403"/>
    </location>
</feature>
<evidence type="ECO:0000256" key="3">
    <source>
        <dbReference type="ARBA" id="ARBA00023242"/>
    </source>
</evidence>
<accession>A0A0K9P0E7</accession>